<dbReference type="CDD" id="cd03442">
    <property type="entry name" value="BFIT_BACH"/>
    <property type="match status" value="1"/>
</dbReference>
<dbReference type="Pfam" id="PF03061">
    <property type="entry name" value="4HBT"/>
    <property type="match status" value="1"/>
</dbReference>
<dbReference type="InterPro" id="IPR033120">
    <property type="entry name" value="HOTDOG_ACOT"/>
</dbReference>
<dbReference type="AlphaFoldDB" id="A0A2P7UWI7"/>
<evidence type="ECO:0000256" key="2">
    <source>
        <dbReference type="ARBA" id="ARBA00022801"/>
    </source>
</evidence>
<dbReference type="OrthoDB" id="9791628at2"/>
<dbReference type="GO" id="GO:0005829">
    <property type="term" value="C:cytosol"/>
    <property type="evidence" value="ECO:0007669"/>
    <property type="project" value="TreeGrafter"/>
</dbReference>
<feature type="domain" description="HotDog ACOT-type" evidence="4">
    <location>
        <begin position="15"/>
        <end position="127"/>
    </location>
</feature>
<evidence type="ECO:0000313" key="6">
    <source>
        <dbReference type="Proteomes" id="UP000240419"/>
    </source>
</evidence>
<organism evidence="5 6">
    <name type="scientific">Brevibacillus fortis</name>
    <dbReference type="NCBI Taxonomy" id="2126352"/>
    <lineage>
        <taxon>Bacteria</taxon>
        <taxon>Bacillati</taxon>
        <taxon>Bacillota</taxon>
        <taxon>Bacilli</taxon>
        <taxon>Bacillales</taxon>
        <taxon>Paenibacillaceae</taxon>
        <taxon>Brevibacillus</taxon>
    </lineage>
</organism>
<reference evidence="5 6" key="1">
    <citation type="submission" date="2018-03" db="EMBL/GenBank/DDBJ databases">
        <title>Brevisbacillus phylogenomics.</title>
        <authorList>
            <person name="Dunlap C."/>
        </authorList>
    </citation>
    <scope>NUCLEOTIDE SEQUENCE [LARGE SCALE GENOMIC DNA]</scope>
    <source>
        <strain evidence="5 6">NRRL NRS-1210</strain>
    </source>
</reference>
<dbReference type="InterPro" id="IPR006683">
    <property type="entry name" value="Thioestr_dom"/>
</dbReference>
<dbReference type="EMBL" id="PXZM01000036">
    <property type="protein sequence ID" value="PSJ91326.1"/>
    <property type="molecule type" value="Genomic_DNA"/>
</dbReference>
<dbReference type="GO" id="GO:0009062">
    <property type="term" value="P:fatty acid catabolic process"/>
    <property type="evidence" value="ECO:0007669"/>
    <property type="project" value="TreeGrafter"/>
</dbReference>
<evidence type="ECO:0000313" key="5">
    <source>
        <dbReference type="EMBL" id="PSJ91326.1"/>
    </source>
</evidence>
<keyword evidence="2 3" id="KW-0378">Hydrolase</keyword>
<dbReference type="InterPro" id="IPR040170">
    <property type="entry name" value="Cytosol_ACT"/>
</dbReference>
<accession>A0A2P7UWI7</accession>
<dbReference type="GO" id="GO:0052816">
    <property type="term" value="F:long-chain fatty acyl-CoA hydrolase activity"/>
    <property type="evidence" value="ECO:0007669"/>
    <property type="project" value="TreeGrafter"/>
</dbReference>
<keyword evidence="6" id="KW-1185">Reference proteome</keyword>
<dbReference type="PROSITE" id="PS51770">
    <property type="entry name" value="HOTDOG_ACOT"/>
    <property type="match status" value="1"/>
</dbReference>
<dbReference type="SUPFAM" id="SSF54637">
    <property type="entry name" value="Thioesterase/thiol ester dehydrase-isomerase"/>
    <property type="match status" value="1"/>
</dbReference>
<name>A0A2P7UWI7_9BACL</name>
<dbReference type="Proteomes" id="UP000240419">
    <property type="component" value="Unassembled WGS sequence"/>
</dbReference>
<evidence type="ECO:0000256" key="3">
    <source>
        <dbReference type="PROSITE-ProRule" id="PRU01106"/>
    </source>
</evidence>
<dbReference type="GO" id="GO:0006637">
    <property type="term" value="P:acyl-CoA metabolic process"/>
    <property type="evidence" value="ECO:0007669"/>
    <property type="project" value="TreeGrafter"/>
</dbReference>
<comment type="caution">
    <text evidence="5">The sequence shown here is derived from an EMBL/GenBank/DDBJ whole genome shotgun (WGS) entry which is preliminary data.</text>
</comment>
<evidence type="ECO:0000256" key="1">
    <source>
        <dbReference type="ARBA" id="ARBA00010458"/>
    </source>
</evidence>
<evidence type="ECO:0000259" key="4">
    <source>
        <dbReference type="PROSITE" id="PS51770"/>
    </source>
</evidence>
<gene>
    <name evidence="5" type="ORF">C7R93_21790</name>
</gene>
<sequence>MGGAIQMMTESRPIQQSRTFLTDLVFPPDTNHHHTIFGGKVMAYVDKIACIAAMRHCRKPVVTASSDSFDFLAPIKTGEAINLEAYVTWTHKTSMEVFVKVESENLLTGEKRITARAYLTMIALDDEGKPTVVPGVIPETAEERMQYEKAKERHVLRRKRKVEM</sequence>
<comment type="similarity">
    <text evidence="1">Belongs to the acyl coenzyme A hydrolase family.</text>
</comment>
<dbReference type="PANTHER" id="PTHR11049">
    <property type="entry name" value="ACYL COENZYME A THIOESTER HYDROLASE"/>
    <property type="match status" value="1"/>
</dbReference>
<dbReference type="PANTHER" id="PTHR11049:SF24">
    <property type="entry name" value="CYTOSOLIC ACYL COENZYME A THIOESTER HYDROLASE"/>
    <property type="match status" value="1"/>
</dbReference>
<dbReference type="InterPro" id="IPR029069">
    <property type="entry name" value="HotDog_dom_sf"/>
</dbReference>
<dbReference type="Gene3D" id="3.10.129.10">
    <property type="entry name" value="Hotdog Thioesterase"/>
    <property type="match status" value="1"/>
</dbReference>
<protein>
    <submittedName>
        <fullName evidence="5">Acyl-CoA thioesterase</fullName>
    </submittedName>
</protein>
<proteinExistence type="inferred from homology"/>